<dbReference type="InterPro" id="IPR014710">
    <property type="entry name" value="RmlC-like_jellyroll"/>
</dbReference>
<accession>A0A662D404</accession>
<dbReference type="Proteomes" id="UP000280417">
    <property type="component" value="Unassembled WGS sequence"/>
</dbReference>
<protein>
    <recommendedName>
        <fullName evidence="2">Cupin type-2 domain-containing protein</fullName>
    </recommendedName>
</protein>
<dbReference type="GO" id="GO:0046872">
    <property type="term" value="F:metal ion binding"/>
    <property type="evidence" value="ECO:0007669"/>
    <property type="project" value="UniProtKB-KW"/>
</dbReference>
<sequence length="125" mass="14285">MQYVIGKEDALFVEAKNPDRVIRLWVDRERGAKNISCGSCEIPVNSQIPYHSHEKEEEIMFIYRGKGILEVEEGETFPLEPETVVYVPPGIKHVFKNTGSEPLCFVFFYAPPGPEQIIRKMANSK</sequence>
<evidence type="ECO:0000256" key="1">
    <source>
        <dbReference type="ARBA" id="ARBA00022723"/>
    </source>
</evidence>
<dbReference type="InterPro" id="IPR011051">
    <property type="entry name" value="RmlC_Cupin_sf"/>
</dbReference>
<dbReference type="SUPFAM" id="SSF51182">
    <property type="entry name" value="RmlC-like cupins"/>
    <property type="match status" value="1"/>
</dbReference>
<evidence type="ECO:0000313" key="3">
    <source>
        <dbReference type="EMBL" id="RLE09227.1"/>
    </source>
</evidence>
<dbReference type="PANTHER" id="PTHR35848">
    <property type="entry name" value="OXALATE-BINDING PROTEIN"/>
    <property type="match status" value="1"/>
</dbReference>
<proteinExistence type="predicted"/>
<evidence type="ECO:0000313" key="4">
    <source>
        <dbReference type="Proteomes" id="UP000280417"/>
    </source>
</evidence>
<evidence type="ECO:0000259" key="2">
    <source>
        <dbReference type="Pfam" id="PF07883"/>
    </source>
</evidence>
<name>A0A662D404_UNCAE</name>
<comment type="caution">
    <text evidence="3">The sequence shown here is derived from an EMBL/GenBank/DDBJ whole genome shotgun (WGS) entry which is preliminary data.</text>
</comment>
<dbReference type="Gene3D" id="2.60.120.10">
    <property type="entry name" value="Jelly Rolls"/>
    <property type="match status" value="1"/>
</dbReference>
<dbReference type="Pfam" id="PF07883">
    <property type="entry name" value="Cupin_2"/>
    <property type="match status" value="1"/>
</dbReference>
<dbReference type="InterPro" id="IPR051610">
    <property type="entry name" value="GPI/OXD"/>
</dbReference>
<reference evidence="3 4" key="1">
    <citation type="submission" date="2018-06" db="EMBL/GenBank/DDBJ databases">
        <title>Extensive metabolic versatility and redundancy in microbially diverse, dynamic hydrothermal sediments.</title>
        <authorList>
            <person name="Dombrowski N."/>
            <person name="Teske A."/>
            <person name="Baker B.J."/>
        </authorList>
    </citation>
    <scope>NUCLEOTIDE SEQUENCE [LARGE SCALE GENOMIC DNA]</scope>
    <source>
        <strain evidence="3">B3_G15</strain>
    </source>
</reference>
<dbReference type="PANTHER" id="PTHR35848:SF6">
    <property type="entry name" value="CUPIN TYPE-2 DOMAIN-CONTAINING PROTEIN"/>
    <property type="match status" value="1"/>
</dbReference>
<dbReference type="InterPro" id="IPR013096">
    <property type="entry name" value="Cupin_2"/>
</dbReference>
<dbReference type="EMBL" id="QMQA01000379">
    <property type="protein sequence ID" value="RLE09227.1"/>
    <property type="molecule type" value="Genomic_DNA"/>
</dbReference>
<keyword evidence="1" id="KW-0479">Metal-binding</keyword>
<gene>
    <name evidence="3" type="ORF">DRJ04_10075</name>
</gene>
<organism evidence="3 4">
    <name type="scientific">Aerophobetes bacterium</name>
    <dbReference type="NCBI Taxonomy" id="2030807"/>
    <lineage>
        <taxon>Bacteria</taxon>
        <taxon>Candidatus Aerophobota</taxon>
    </lineage>
</organism>
<feature type="domain" description="Cupin type-2" evidence="2">
    <location>
        <begin position="40"/>
        <end position="108"/>
    </location>
</feature>
<dbReference type="AlphaFoldDB" id="A0A662D404"/>